<dbReference type="PROSITE" id="PS51318">
    <property type="entry name" value="TAT"/>
    <property type="match status" value="1"/>
</dbReference>
<evidence type="ECO:0000256" key="2">
    <source>
        <dbReference type="ARBA" id="ARBA00022729"/>
    </source>
</evidence>
<dbReference type="GO" id="GO:0005507">
    <property type="term" value="F:copper ion binding"/>
    <property type="evidence" value="ECO:0007669"/>
    <property type="project" value="InterPro"/>
</dbReference>
<dbReference type="Proteomes" id="UP000326179">
    <property type="component" value="Chromosome"/>
</dbReference>
<evidence type="ECO:0000256" key="3">
    <source>
        <dbReference type="ARBA" id="ARBA00023008"/>
    </source>
</evidence>
<comment type="similarity">
    <text evidence="1">Belongs to the melC1 family.</text>
</comment>
<organism evidence="4 5">
    <name type="scientific">Streptomyces fagopyri</name>
    <dbReference type="NCBI Taxonomy" id="2662397"/>
    <lineage>
        <taxon>Bacteria</taxon>
        <taxon>Bacillati</taxon>
        <taxon>Actinomycetota</taxon>
        <taxon>Actinomycetes</taxon>
        <taxon>Kitasatosporales</taxon>
        <taxon>Streptomycetaceae</taxon>
        <taxon>Streptomyces</taxon>
    </lineage>
</organism>
<evidence type="ECO:0000256" key="1">
    <source>
        <dbReference type="ARBA" id="ARBA00009871"/>
    </source>
</evidence>
<dbReference type="Pfam" id="PF06236">
    <property type="entry name" value="MelC1"/>
    <property type="match status" value="1"/>
</dbReference>
<evidence type="ECO:0000313" key="4">
    <source>
        <dbReference type="EMBL" id="QFZ76281.1"/>
    </source>
</evidence>
<dbReference type="InterPro" id="IPR010928">
    <property type="entry name" value="MelC1"/>
</dbReference>
<dbReference type="InterPro" id="IPR006311">
    <property type="entry name" value="TAT_signal"/>
</dbReference>
<evidence type="ECO:0000313" key="5">
    <source>
        <dbReference type="Proteomes" id="UP000326179"/>
    </source>
</evidence>
<accession>A0A5Q0LHD4</accession>
<reference evidence="4 5" key="1">
    <citation type="submission" date="2019-10" db="EMBL/GenBank/DDBJ databases">
        <title>A novel species.</title>
        <authorList>
            <person name="Gao J."/>
        </authorList>
    </citation>
    <scope>NUCLEOTIDE SEQUENCE [LARGE SCALE GENOMIC DNA]</scope>
    <source>
        <strain evidence="4 5">QMT-28</strain>
    </source>
</reference>
<sequence>MSVSRVPSRVPVTRRGVMHGLLASAAAAVLAPVVAASWPPRLPGSEDVSFDEMYHGRHILGARTGAGGRAAVGGGEWHVTVDGRPLHLMRRADGSYLSMVDHYQSYPTALAAARAAVDELSPSEQLRGVEAEGSDHRGVHA</sequence>
<dbReference type="RefSeq" id="WP_153290521.1">
    <property type="nucleotide sequence ID" value="NZ_CP045643.1"/>
</dbReference>
<protein>
    <submittedName>
        <fullName evidence="4">Tyrosinase co-factor</fullName>
    </submittedName>
</protein>
<keyword evidence="2" id="KW-0732">Signal</keyword>
<dbReference type="KEGG" id="sfy:GFH48_26135"/>
<keyword evidence="3" id="KW-0186">Copper</keyword>
<dbReference type="Gene3D" id="3.30.1880.10">
    <property type="entry name" value="protein ne1242 domain like"/>
    <property type="match status" value="1"/>
</dbReference>
<gene>
    <name evidence="4" type="ORF">GFH48_26135</name>
</gene>
<dbReference type="EMBL" id="CP045643">
    <property type="protein sequence ID" value="QFZ76281.1"/>
    <property type="molecule type" value="Genomic_DNA"/>
</dbReference>
<keyword evidence="5" id="KW-1185">Reference proteome</keyword>
<dbReference type="GO" id="GO:0042438">
    <property type="term" value="P:melanin biosynthetic process"/>
    <property type="evidence" value="ECO:0007669"/>
    <property type="project" value="InterPro"/>
</dbReference>
<name>A0A5Q0LHD4_9ACTN</name>
<dbReference type="InterPro" id="IPR023199">
    <property type="entry name" value="GriE/MELC1_sf"/>
</dbReference>
<proteinExistence type="inferred from homology"/>
<dbReference type="AlphaFoldDB" id="A0A5Q0LHD4"/>